<dbReference type="InterPro" id="IPR030678">
    <property type="entry name" value="Peptide/Ni-bd"/>
</dbReference>
<dbReference type="Proteomes" id="UP000270743">
    <property type="component" value="Unassembled WGS sequence"/>
</dbReference>
<evidence type="ECO:0000256" key="5">
    <source>
        <dbReference type="SAM" id="SignalP"/>
    </source>
</evidence>
<dbReference type="Gene3D" id="3.10.105.10">
    <property type="entry name" value="Dipeptide-binding Protein, Domain 3"/>
    <property type="match status" value="1"/>
</dbReference>
<dbReference type="GO" id="GO:0043190">
    <property type="term" value="C:ATP-binding cassette (ABC) transporter complex"/>
    <property type="evidence" value="ECO:0007669"/>
    <property type="project" value="InterPro"/>
</dbReference>
<dbReference type="AlphaFoldDB" id="A0A3S4DYE1"/>
<keyword evidence="8" id="KW-1185">Reference proteome</keyword>
<dbReference type="Gene3D" id="3.40.190.10">
    <property type="entry name" value="Periplasmic binding protein-like II"/>
    <property type="match status" value="1"/>
</dbReference>
<feature type="signal peptide" evidence="5">
    <location>
        <begin position="1"/>
        <end position="30"/>
    </location>
</feature>
<evidence type="ECO:0000256" key="3">
    <source>
        <dbReference type="ARBA" id="ARBA00022448"/>
    </source>
</evidence>
<dbReference type="GO" id="GO:0015833">
    <property type="term" value="P:peptide transport"/>
    <property type="evidence" value="ECO:0007669"/>
    <property type="project" value="TreeGrafter"/>
</dbReference>
<dbReference type="SUPFAM" id="SSF53850">
    <property type="entry name" value="Periplasmic binding protein-like II"/>
    <property type="match status" value="1"/>
</dbReference>
<dbReference type="PANTHER" id="PTHR30290:SF9">
    <property type="entry name" value="OLIGOPEPTIDE-BINDING PROTEIN APPA"/>
    <property type="match status" value="1"/>
</dbReference>
<dbReference type="OrthoDB" id="9803988at2"/>
<dbReference type="PIRSF" id="PIRSF002741">
    <property type="entry name" value="MppA"/>
    <property type="match status" value="1"/>
</dbReference>
<evidence type="ECO:0000256" key="1">
    <source>
        <dbReference type="ARBA" id="ARBA00004418"/>
    </source>
</evidence>
<dbReference type="Gene3D" id="3.90.76.10">
    <property type="entry name" value="Dipeptide-binding Protein, Domain 1"/>
    <property type="match status" value="1"/>
</dbReference>
<comment type="similarity">
    <text evidence="2">Belongs to the bacterial solute-binding protein 5 family.</text>
</comment>
<gene>
    <name evidence="7" type="primary">hbpA_1</name>
    <name evidence="7" type="ORF">PARHAE_03483</name>
</gene>
<dbReference type="EMBL" id="UZWE01000057">
    <property type="protein sequence ID" value="VDS10269.1"/>
    <property type="molecule type" value="Genomic_DNA"/>
</dbReference>
<dbReference type="GO" id="GO:0030288">
    <property type="term" value="C:outer membrane-bounded periplasmic space"/>
    <property type="evidence" value="ECO:0007669"/>
    <property type="project" value="UniProtKB-ARBA"/>
</dbReference>
<dbReference type="CDD" id="cd08498">
    <property type="entry name" value="PBP2_NikA_DppA_OppA_like_2"/>
    <property type="match status" value="1"/>
</dbReference>
<name>A0A3S4DYE1_9RHOB</name>
<keyword evidence="4 5" id="KW-0732">Signal</keyword>
<evidence type="ECO:0000313" key="8">
    <source>
        <dbReference type="Proteomes" id="UP000270743"/>
    </source>
</evidence>
<comment type="subcellular location">
    <subcellularLocation>
        <location evidence="1">Periplasm</location>
    </subcellularLocation>
</comment>
<dbReference type="PANTHER" id="PTHR30290">
    <property type="entry name" value="PERIPLASMIC BINDING COMPONENT OF ABC TRANSPORTER"/>
    <property type="match status" value="1"/>
</dbReference>
<protein>
    <submittedName>
        <fullName evidence="7">Heme-binding protein A</fullName>
    </submittedName>
</protein>
<evidence type="ECO:0000313" key="7">
    <source>
        <dbReference type="EMBL" id="VDS10269.1"/>
    </source>
</evidence>
<reference evidence="7 8" key="1">
    <citation type="submission" date="2018-12" db="EMBL/GenBank/DDBJ databases">
        <authorList>
            <person name="Criscuolo A."/>
        </authorList>
    </citation>
    <scope>NUCLEOTIDE SEQUENCE [LARGE SCALE GENOMIC DNA]</scope>
    <source>
        <strain evidence="7">ACIP1116241</strain>
    </source>
</reference>
<dbReference type="RefSeq" id="WP_126155861.1">
    <property type="nucleotide sequence ID" value="NZ_UZWE01000057.1"/>
</dbReference>
<evidence type="ECO:0000256" key="4">
    <source>
        <dbReference type="ARBA" id="ARBA00022729"/>
    </source>
</evidence>
<dbReference type="InterPro" id="IPR000914">
    <property type="entry name" value="SBP_5_dom"/>
</dbReference>
<dbReference type="GO" id="GO:1904680">
    <property type="term" value="F:peptide transmembrane transporter activity"/>
    <property type="evidence" value="ECO:0007669"/>
    <property type="project" value="TreeGrafter"/>
</dbReference>
<evidence type="ECO:0000256" key="2">
    <source>
        <dbReference type="ARBA" id="ARBA00005695"/>
    </source>
</evidence>
<sequence length="529" mass="57396">MTISLKSIRTTLCVTSAMAAAALVTGPAAAQDATLAIGMASPITTLDPHEDSNSPNNATSRHIWDSLINRGGAAENKPQLATEWEIVDDTHWRFHLREGVSFHDGSGFDADDVVASLLRARDKPSQAFAAYTRNIASVTAEDPHTVLVETTVPDPMILNSLSRIRIISSEFADADVAAFESGAAAVGTGPFRLVSYTPGDRVQLERNDDYMDGPADWSEVTLRMVPDQGGRLASLLAGDLSLIEALPAEGVARVEARDDLQIVRGQSSRIVYMGMDVARDQTPFVTAKDGSAIDNPFKDQRVRKAMLMAMNRDAIVERVMQNNGTVAHQFVAEGFFGHSDDVEEVPYDPEAARALLAEAGYPDGFAMTIHGPAGRYTNDSQILQAAGQMLTRIGIETKVEVVPWSVYSGRYSDGEYSMFLGSWGVNTGEVSNPAVALIAGRDADKGTGRYNGGGVDIPEVNALLDQATAILEEAEREPLLQEVSKLVFNDQWLLPMHYENVVVGTRADIRFEPRADMYTLAYEVRLADE</sequence>
<feature type="domain" description="Solute-binding protein family 5" evidence="6">
    <location>
        <begin position="77"/>
        <end position="433"/>
    </location>
</feature>
<dbReference type="InterPro" id="IPR039424">
    <property type="entry name" value="SBP_5"/>
</dbReference>
<feature type="chain" id="PRO_5018582950" evidence="5">
    <location>
        <begin position="31"/>
        <end position="529"/>
    </location>
</feature>
<organism evidence="7 8">
    <name type="scientific">Paracoccus haematequi</name>
    <dbReference type="NCBI Taxonomy" id="2491866"/>
    <lineage>
        <taxon>Bacteria</taxon>
        <taxon>Pseudomonadati</taxon>
        <taxon>Pseudomonadota</taxon>
        <taxon>Alphaproteobacteria</taxon>
        <taxon>Rhodobacterales</taxon>
        <taxon>Paracoccaceae</taxon>
        <taxon>Paracoccus</taxon>
    </lineage>
</organism>
<keyword evidence="3" id="KW-0813">Transport</keyword>
<proteinExistence type="inferred from homology"/>
<evidence type="ECO:0000259" key="6">
    <source>
        <dbReference type="Pfam" id="PF00496"/>
    </source>
</evidence>
<dbReference type="Pfam" id="PF00496">
    <property type="entry name" value="SBP_bac_5"/>
    <property type="match status" value="1"/>
</dbReference>
<accession>A0A3S4DYE1</accession>